<keyword evidence="7" id="KW-0460">Magnesium</keyword>
<dbReference type="PANTHER" id="PTHR10457:SF7">
    <property type="entry name" value="GALACTOKINASE-RELATED"/>
    <property type="match status" value="1"/>
</dbReference>
<evidence type="ECO:0000256" key="1">
    <source>
        <dbReference type="ARBA" id="ARBA00006566"/>
    </source>
</evidence>
<dbReference type="GO" id="GO:0004335">
    <property type="term" value="F:galactokinase activity"/>
    <property type="evidence" value="ECO:0007669"/>
    <property type="project" value="InterPro"/>
</dbReference>
<dbReference type="GO" id="GO:0005829">
    <property type="term" value="C:cytosol"/>
    <property type="evidence" value="ECO:0007669"/>
    <property type="project" value="TreeGrafter"/>
</dbReference>
<protein>
    <submittedName>
        <fullName evidence="13">Galactokinase</fullName>
    </submittedName>
</protein>
<dbReference type="PRINTS" id="PR00959">
    <property type="entry name" value="MEVGALKINASE"/>
</dbReference>
<keyword evidence="3" id="KW-0479">Metal-binding</keyword>
<gene>
    <name evidence="13" type="primary">GALK1</name>
    <name evidence="13" type="ORF">TNIN_144911</name>
</gene>
<keyword evidence="2" id="KW-0808">Transferase</keyword>
<keyword evidence="5" id="KW-0418">Kinase</keyword>
<keyword evidence="6" id="KW-0067">ATP-binding</keyword>
<comment type="similarity">
    <text evidence="1">Belongs to the GHMP kinase family. GalK subfamily.</text>
</comment>
<accession>A0A8X6WQB6</accession>
<dbReference type="InterPro" id="IPR006204">
    <property type="entry name" value="GHMP_kinase_N_dom"/>
</dbReference>
<evidence type="ECO:0000256" key="3">
    <source>
        <dbReference type="ARBA" id="ARBA00022723"/>
    </source>
</evidence>
<dbReference type="SUPFAM" id="SSF52540">
    <property type="entry name" value="P-loop containing nucleoside triphosphate hydrolases"/>
    <property type="match status" value="1"/>
</dbReference>
<feature type="domain" description="DNA helicase Pif1-like 2B" evidence="12">
    <location>
        <begin position="297"/>
        <end position="342"/>
    </location>
</feature>
<proteinExistence type="inferred from homology"/>
<dbReference type="Proteomes" id="UP000886998">
    <property type="component" value="Unassembled WGS sequence"/>
</dbReference>
<evidence type="ECO:0000259" key="10">
    <source>
        <dbReference type="Pfam" id="PF08544"/>
    </source>
</evidence>
<keyword evidence="4" id="KW-0547">Nucleotide-binding</keyword>
<dbReference type="Pfam" id="PF10509">
    <property type="entry name" value="GalKase_gal_bdg"/>
    <property type="match status" value="1"/>
</dbReference>
<name>A0A8X6WQB6_9ARAC</name>
<dbReference type="InterPro" id="IPR014721">
    <property type="entry name" value="Ribsml_uS5_D2-typ_fold_subgr"/>
</dbReference>
<evidence type="ECO:0000256" key="8">
    <source>
        <dbReference type="ARBA" id="ARBA00023277"/>
    </source>
</evidence>
<dbReference type="Pfam" id="PF08544">
    <property type="entry name" value="GHMP_kinases_C"/>
    <property type="match status" value="1"/>
</dbReference>
<dbReference type="Pfam" id="PF00288">
    <property type="entry name" value="GHMP_kinases_N"/>
    <property type="match status" value="1"/>
</dbReference>
<dbReference type="InterPro" id="IPR027417">
    <property type="entry name" value="P-loop_NTPase"/>
</dbReference>
<evidence type="ECO:0000256" key="2">
    <source>
        <dbReference type="ARBA" id="ARBA00022679"/>
    </source>
</evidence>
<dbReference type="PANTHER" id="PTHR10457">
    <property type="entry name" value="MEVALONATE KINASE/GALACTOKINASE"/>
    <property type="match status" value="1"/>
</dbReference>
<dbReference type="Pfam" id="PF21530">
    <property type="entry name" value="Pif1_2B_dom"/>
    <property type="match status" value="1"/>
</dbReference>
<dbReference type="InterPro" id="IPR006203">
    <property type="entry name" value="GHMP_knse_ATP-bd_CS"/>
</dbReference>
<dbReference type="NCBIfam" id="TIGR00131">
    <property type="entry name" value="gal_kin"/>
    <property type="match status" value="1"/>
</dbReference>
<dbReference type="PRINTS" id="PR00473">
    <property type="entry name" value="GALCTOKINASE"/>
</dbReference>
<reference evidence="13" key="1">
    <citation type="submission" date="2020-08" db="EMBL/GenBank/DDBJ databases">
        <title>Multicomponent nature underlies the extraordinary mechanical properties of spider dragline silk.</title>
        <authorList>
            <person name="Kono N."/>
            <person name="Nakamura H."/>
            <person name="Mori M."/>
            <person name="Yoshida Y."/>
            <person name="Ohtoshi R."/>
            <person name="Malay A.D."/>
            <person name="Moran D.A.P."/>
            <person name="Tomita M."/>
            <person name="Numata K."/>
            <person name="Arakawa K."/>
        </authorList>
    </citation>
    <scope>NUCLEOTIDE SEQUENCE</scope>
</reference>
<evidence type="ECO:0000259" key="9">
    <source>
        <dbReference type="Pfam" id="PF00288"/>
    </source>
</evidence>
<dbReference type="InterPro" id="IPR013750">
    <property type="entry name" value="GHMP_kinase_C_dom"/>
</dbReference>
<keyword evidence="8" id="KW-0119">Carbohydrate metabolism</keyword>
<dbReference type="AlphaFoldDB" id="A0A8X6WQB6"/>
<dbReference type="InterPro" id="IPR019539">
    <property type="entry name" value="GalKase_N"/>
</dbReference>
<dbReference type="EMBL" id="BMAV01000521">
    <property type="protein sequence ID" value="GFY37841.1"/>
    <property type="molecule type" value="Genomic_DNA"/>
</dbReference>
<dbReference type="OrthoDB" id="275179at2759"/>
<dbReference type="SUPFAM" id="SSF54211">
    <property type="entry name" value="Ribosomal protein S5 domain 2-like"/>
    <property type="match status" value="1"/>
</dbReference>
<feature type="domain" description="Galactokinase N-terminal" evidence="11">
    <location>
        <begin position="358"/>
        <end position="381"/>
    </location>
</feature>
<evidence type="ECO:0000259" key="11">
    <source>
        <dbReference type="Pfam" id="PF10509"/>
    </source>
</evidence>
<evidence type="ECO:0000256" key="5">
    <source>
        <dbReference type="ARBA" id="ARBA00022777"/>
    </source>
</evidence>
<feature type="domain" description="GHMP kinase C-terminal" evidence="10">
    <location>
        <begin position="611"/>
        <end position="681"/>
    </location>
</feature>
<dbReference type="InterPro" id="IPR000705">
    <property type="entry name" value="Galactokinase"/>
</dbReference>
<dbReference type="InterPro" id="IPR049163">
    <property type="entry name" value="Pif1-like_2B_dom"/>
</dbReference>
<evidence type="ECO:0000256" key="7">
    <source>
        <dbReference type="ARBA" id="ARBA00022842"/>
    </source>
</evidence>
<dbReference type="FunFam" id="3.30.230.10:FF:000040">
    <property type="entry name" value="Galactokinase 1"/>
    <property type="match status" value="1"/>
</dbReference>
<dbReference type="SUPFAM" id="SSF55060">
    <property type="entry name" value="GHMP Kinase, C-terminal domain"/>
    <property type="match status" value="1"/>
</dbReference>
<feature type="domain" description="GHMP kinase N-terminal" evidence="9">
    <location>
        <begin position="427"/>
        <end position="514"/>
    </location>
</feature>
<evidence type="ECO:0000256" key="6">
    <source>
        <dbReference type="ARBA" id="ARBA00022840"/>
    </source>
</evidence>
<evidence type="ECO:0000256" key="4">
    <source>
        <dbReference type="ARBA" id="ARBA00022741"/>
    </source>
</evidence>
<comment type="caution">
    <text evidence="13">The sequence shown here is derived from an EMBL/GenBank/DDBJ whole genome shotgun (WGS) entry which is preliminary data.</text>
</comment>
<dbReference type="GO" id="GO:0005524">
    <property type="term" value="F:ATP binding"/>
    <property type="evidence" value="ECO:0007669"/>
    <property type="project" value="UniProtKB-KW"/>
</dbReference>
<evidence type="ECO:0000313" key="13">
    <source>
        <dbReference type="EMBL" id="GFY37841.1"/>
    </source>
</evidence>
<dbReference type="PROSITE" id="PS00627">
    <property type="entry name" value="GHMP_KINASES_ATP"/>
    <property type="match status" value="1"/>
</dbReference>
<sequence>MVGPPPPSKPMFVGWTSLPAVILHGEDPLAKTLLYSEVPRHFRWDASQKVWQIRKQGVPLADFPGYVTDNALGRVYTGHPNNREAFHMHLLLYHVRGPISFEDLKTVIVRDDDARRNNPTENIEYCDAIFNNTLLILEDKILSITGNKPALNGLPESVHDQPELTSKDVLREISYDVQAVRAYMAENVPSLTPDLQQAFIAITGMIRWQDPSTGLIIMPCGQIVNSPDELLSKVYPNIQQNFKDQDWLSHRAILESRNDVVEKLDVTIRKQLPEQEYAYKSIDCILNDDEAVQYSIEFLNSIQTPDLQAHNLILKVGAPIMLIRNIDAPSLCNGTRLIVKKLMKHVIQASVLAGCAKGEHTDYNDGFVLPMALPMVTVIVGEKNNSQKCHIITSCPSADDPKEIEFSIPIPGVESTILKPEKPMWANYIKGVVQNFKGNLTGFNAVISTTVPVGGGLSSSAALEVASYNFLEALNNEDSSIGITEKALACQKAEHDFLNMPCGIMDQFISLMGKMDHVLLLDCRSLEYELIKLTDSKVTVLITNTNVKHKLAESQYSNRKRQCEIAAKLVGKSSLRDVTLDELQIHRESLGEEVYRRAVHVVSEIKRTKDAAEALKLENYAKFGILMTESHTSLRENYEVSCSELDIVVNAALEVDGVYGSRMTGGGFGGCTVTLLKTDAVTNTVENIKMKYKNPAFYICRPGDGAKAIRFPDL</sequence>
<organism evidence="13 14">
    <name type="scientific">Trichonephila inaurata madagascariensis</name>
    <dbReference type="NCBI Taxonomy" id="2747483"/>
    <lineage>
        <taxon>Eukaryota</taxon>
        <taxon>Metazoa</taxon>
        <taxon>Ecdysozoa</taxon>
        <taxon>Arthropoda</taxon>
        <taxon>Chelicerata</taxon>
        <taxon>Arachnida</taxon>
        <taxon>Araneae</taxon>
        <taxon>Araneomorphae</taxon>
        <taxon>Entelegynae</taxon>
        <taxon>Araneoidea</taxon>
        <taxon>Nephilidae</taxon>
        <taxon>Trichonephila</taxon>
        <taxon>Trichonephila inaurata</taxon>
    </lineage>
</organism>
<dbReference type="InterPro" id="IPR020568">
    <property type="entry name" value="Ribosomal_Su5_D2-typ_SF"/>
</dbReference>
<evidence type="ECO:0000313" key="14">
    <source>
        <dbReference type="Proteomes" id="UP000886998"/>
    </source>
</evidence>
<keyword evidence="14" id="KW-1185">Reference proteome</keyword>
<evidence type="ECO:0000259" key="12">
    <source>
        <dbReference type="Pfam" id="PF21530"/>
    </source>
</evidence>
<dbReference type="InterPro" id="IPR036554">
    <property type="entry name" value="GHMP_kinase_C_sf"/>
</dbReference>
<dbReference type="Gene3D" id="3.30.230.10">
    <property type="match status" value="1"/>
</dbReference>
<dbReference type="FunFam" id="3.30.70.890:FF:000001">
    <property type="entry name" value="Galactokinase"/>
    <property type="match status" value="1"/>
</dbReference>
<dbReference type="GO" id="GO:0006012">
    <property type="term" value="P:galactose metabolic process"/>
    <property type="evidence" value="ECO:0007669"/>
    <property type="project" value="InterPro"/>
</dbReference>
<dbReference type="Gene3D" id="3.30.70.890">
    <property type="entry name" value="GHMP kinase, C-terminal domain"/>
    <property type="match status" value="1"/>
</dbReference>
<dbReference type="GO" id="GO:0046872">
    <property type="term" value="F:metal ion binding"/>
    <property type="evidence" value="ECO:0007669"/>
    <property type="project" value="UniProtKB-KW"/>
</dbReference>